<sequence>MTCVCFFSGEAFRGREWGADETMDLLNRLAVIDKVIVVGIYTKNRMTDDTAPGSNRYGKAVVNHIKTRIDRDFRTLPGAEHTAAMGSSLDGLESFFLAWEYPGGFSKAICMSSTFSFENDLMNRVAGEPKRPIQIYLDSGYPRDNFESTQRMRDLLLPRGYRCGQAVHYLSFPGDGHHETDWRERAGIPFQFMFGKGPGARMTDLAARASSQDR</sequence>
<evidence type="ECO:0008006" key="3">
    <source>
        <dbReference type="Google" id="ProtNLM"/>
    </source>
</evidence>
<dbReference type="Pfam" id="PF00756">
    <property type="entry name" value="Esterase"/>
    <property type="match status" value="1"/>
</dbReference>
<evidence type="ECO:0000313" key="2">
    <source>
        <dbReference type="Proteomes" id="UP000664417"/>
    </source>
</evidence>
<dbReference type="Proteomes" id="UP000664417">
    <property type="component" value="Unassembled WGS sequence"/>
</dbReference>
<protein>
    <recommendedName>
        <fullName evidence="3">Esterase</fullName>
    </recommendedName>
</protein>
<dbReference type="InterPro" id="IPR029058">
    <property type="entry name" value="AB_hydrolase_fold"/>
</dbReference>
<proteinExistence type="predicted"/>
<name>A0A8J7U622_9BACT</name>
<dbReference type="EMBL" id="JAFREP010000051">
    <property type="protein sequence ID" value="MBO1323163.1"/>
    <property type="molecule type" value="Genomic_DNA"/>
</dbReference>
<dbReference type="PANTHER" id="PTHR48098">
    <property type="entry name" value="ENTEROCHELIN ESTERASE-RELATED"/>
    <property type="match status" value="1"/>
</dbReference>
<gene>
    <name evidence="1" type="ORF">J3U88_32160</name>
</gene>
<accession>A0A8J7U622</accession>
<dbReference type="PANTHER" id="PTHR48098:SF6">
    <property type="entry name" value="FERRI-BACILLIBACTIN ESTERASE BESA"/>
    <property type="match status" value="1"/>
</dbReference>
<dbReference type="AlphaFoldDB" id="A0A8J7U622"/>
<dbReference type="RefSeq" id="WP_207863139.1">
    <property type="nucleotide sequence ID" value="NZ_JAFREP010000051.1"/>
</dbReference>
<dbReference type="InterPro" id="IPR000801">
    <property type="entry name" value="Esterase-like"/>
</dbReference>
<keyword evidence="2" id="KW-1185">Reference proteome</keyword>
<organism evidence="1 2">
    <name type="scientific">Acanthopleuribacter pedis</name>
    <dbReference type="NCBI Taxonomy" id="442870"/>
    <lineage>
        <taxon>Bacteria</taxon>
        <taxon>Pseudomonadati</taxon>
        <taxon>Acidobacteriota</taxon>
        <taxon>Holophagae</taxon>
        <taxon>Acanthopleuribacterales</taxon>
        <taxon>Acanthopleuribacteraceae</taxon>
        <taxon>Acanthopleuribacter</taxon>
    </lineage>
</organism>
<reference evidence="1" key="1">
    <citation type="submission" date="2021-03" db="EMBL/GenBank/DDBJ databases">
        <authorList>
            <person name="Wang G."/>
        </authorList>
    </citation>
    <scope>NUCLEOTIDE SEQUENCE</scope>
    <source>
        <strain evidence="1">KCTC 12899</strain>
    </source>
</reference>
<evidence type="ECO:0000313" key="1">
    <source>
        <dbReference type="EMBL" id="MBO1323163.1"/>
    </source>
</evidence>
<dbReference type="Gene3D" id="3.40.50.1820">
    <property type="entry name" value="alpha/beta hydrolase"/>
    <property type="match status" value="1"/>
</dbReference>
<comment type="caution">
    <text evidence="1">The sequence shown here is derived from an EMBL/GenBank/DDBJ whole genome shotgun (WGS) entry which is preliminary data.</text>
</comment>
<dbReference type="InterPro" id="IPR050583">
    <property type="entry name" value="Mycobacterial_A85_antigen"/>
</dbReference>
<dbReference type="SUPFAM" id="SSF53474">
    <property type="entry name" value="alpha/beta-Hydrolases"/>
    <property type="match status" value="1"/>
</dbReference>